<gene>
    <name evidence="2" type="ORF">NCTC11544_05844</name>
</gene>
<dbReference type="AlphaFoldDB" id="A0A380D974"/>
<sequence length="88" mass="10567">MNNDYSPWLDSGRPATFWGIPVLVYLVLLIWVIWPSLPMLMFCIALLIFYKVLAIFGYTLTVLLQRLLHRMRGNIITGRPWWYRKFFE</sequence>
<name>A0A380D974_9GAMM</name>
<evidence type="ECO:0000313" key="2">
    <source>
        <dbReference type="EMBL" id="SUJ85152.1"/>
    </source>
</evidence>
<dbReference type="RefSeq" id="WP_115185024.1">
    <property type="nucleotide sequence ID" value="NZ_CAMKUF010000009.1"/>
</dbReference>
<organism evidence="2 3">
    <name type="scientific">Serratia quinivorans</name>
    <dbReference type="NCBI Taxonomy" id="137545"/>
    <lineage>
        <taxon>Bacteria</taxon>
        <taxon>Pseudomonadati</taxon>
        <taxon>Pseudomonadota</taxon>
        <taxon>Gammaproteobacteria</taxon>
        <taxon>Enterobacterales</taxon>
        <taxon>Yersiniaceae</taxon>
        <taxon>Serratia</taxon>
    </lineage>
</organism>
<keyword evidence="1" id="KW-0812">Transmembrane</keyword>
<dbReference type="Proteomes" id="UP000255529">
    <property type="component" value="Unassembled WGS sequence"/>
</dbReference>
<reference evidence="2 3" key="1">
    <citation type="submission" date="2018-06" db="EMBL/GenBank/DDBJ databases">
        <authorList>
            <consortium name="Pathogen Informatics"/>
            <person name="Doyle S."/>
        </authorList>
    </citation>
    <scope>NUCLEOTIDE SEQUENCE [LARGE SCALE GENOMIC DNA]</scope>
    <source>
        <strain evidence="2 3">NCTC11544</strain>
    </source>
</reference>
<keyword evidence="1" id="KW-1133">Transmembrane helix</keyword>
<dbReference type="InterPro" id="IPR047756">
    <property type="entry name" value="IcmT-like"/>
</dbReference>
<dbReference type="EMBL" id="UGYN01000003">
    <property type="protein sequence ID" value="SUJ85152.1"/>
    <property type="molecule type" value="Genomic_DNA"/>
</dbReference>
<proteinExistence type="predicted"/>
<accession>A0A380D974</accession>
<protein>
    <recommendedName>
        <fullName evidence="4">Conjugal transfer protein</fullName>
    </recommendedName>
</protein>
<feature type="transmembrane region" description="Helical" evidence="1">
    <location>
        <begin position="15"/>
        <end position="33"/>
    </location>
</feature>
<feature type="transmembrane region" description="Helical" evidence="1">
    <location>
        <begin position="39"/>
        <end position="64"/>
    </location>
</feature>
<keyword evidence="1" id="KW-0472">Membrane</keyword>
<evidence type="ECO:0000313" key="3">
    <source>
        <dbReference type="Proteomes" id="UP000255529"/>
    </source>
</evidence>
<evidence type="ECO:0000256" key="1">
    <source>
        <dbReference type="SAM" id="Phobius"/>
    </source>
</evidence>
<evidence type="ECO:0008006" key="4">
    <source>
        <dbReference type="Google" id="ProtNLM"/>
    </source>
</evidence>
<dbReference type="NCBIfam" id="NF038220">
    <property type="entry name" value="IcmT_TraK"/>
    <property type="match status" value="1"/>
</dbReference>